<reference evidence="7" key="1">
    <citation type="submission" date="2015-05" db="EMBL/GenBank/DDBJ databases">
        <title>Complete genome sequence of Halanaeroarchaeum sulfurireducens type strain M27-SA2, a sulfate-reducer haloarchaeon from marine anoxic lake Medee.</title>
        <authorList>
            <person name="Messina E."/>
            <person name="Kublanov I.V."/>
            <person name="Toshchakov S."/>
            <person name="Arcadi E."/>
            <person name="La Spada G."/>
            <person name="La Cono V."/>
            <person name="Yakimov M.M."/>
        </authorList>
    </citation>
    <scope>NUCLEOTIDE SEQUENCE [LARGE SCALE GENOMIC DNA]</scope>
    <source>
        <strain evidence="7">M27-SA2</strain>
    </source>
</reference>
<dbReference type="InterPro" id="IPR001610">
    <property type="entry name" value="PAC"/>
</dbReference>
<evidence type="ECO:0000256" key="2">
    <source>
        <dbReference type="SAM" id="Phobius"/>
    </source>
</evidence>
<evidence type="ECO:0000259" key="4">
    <source>
        <dbReference type="PROSITE" id="PS50112"/>
    </source>
</evidence>
<reference evidence="6 7" key="2">
    <citation type="journal article" date="2016" name="Stand. Genomic Sci.">
        <title>Complete genome sequence of 'Halanaeroarchaeum sulfurireducens' M27-SA2, a sulfur-reducing and acetate-oxidizing haloarchaeon from the deep-sea hypersaline anoxic lake Medee.</title>
        <authorList>
            <person name="Messina E."/>
            <person name="Sorokin D.Y."/>
            <person name="Kublanov I.V."/>
            <person name="Toshchakov S."/>
            <person name="Lopatina A."/>
            <person name="Arcadi E."/>
            <person name="Smedile F."/>
            <person name="La Spada G."/>
            <person name="La Cono V."/>
            <person name="Yakimov M.M."/>
        </authorList>
    </citation>
    <scope>NUCLEOTIDE SEQUENCE [LARGE SCALE GENOMIC DNA]</scope>
    <source>
        <strain evidence="6 7">M27-SA2</strain>
    </source>
</reference>
<dbReference type="Pfam" id="PF08448">
    <property type="entry name" value="PAS_4"/>
    <property type="match status" value="1"/>
</dbReference>
<dbReference type="Proteomes" id="UP000060390">
    <property type="component" value="Chromosome"/>
</dbReference>
<protein>
    <submittedName>
        <fullName evidence="6">PAS/PAC sensor signal transduction histidine kinase</fullName>
    </submittedName>
</protein>
<feature type="domain" description="PAC" evidence="5">
    <location>
        <begin position="164"/>
        <end position="217"/>
    </location>
</feature>
<dbReference type="InterPro" id="IPR000014">
    <property type="entry name" value="PAS"/>
</dbReference>
<dbReference type="PATRIC" id="fig|1604004.5.peg.161"/>
<accession>A0A0N9MU93</accession>
<dbReference type="InterPro" id="IPR003594">
    <property type="entry name" value="HATPase_dom"/>
</dbReference>
<dbReference type="PANTHER" id="PTHR43065:SF42">
    <property type="entry name" value="TWO-COMPONENT SENSOR PPRA"/>
    <property type="match status" value="1"/>
</dbReference>
<organism evidence="6 7">
    <name type="scientific">Halanaeroarchaeum sulfurireducens</name>
    <dbReference type="NCBI Taxonomy" id="1604004"/>
    <lineage>
        <taxon>Archaea</taxon>
        <taxon>Methanobacteriati</taxon>
        <taxon>Methanobacteriota</taxon>
        <taxon>Stenosarchaea group</taxon>
        <taxon>Halobacteria</taxon>
        <taxon>Halobacteriales</taxon>
        <taxon>Halobacteriaceae</taxon>
        <taxon>Halanaeroarchaeum</taxon>
    </lineage>
</organism>
<dbReference type="SMART" id="SM00086">
    <property type="entry name" value="PAC"/>
    <property type="match status" value="2"/>
</dbReference>
<dbReference type="STRING" id="1604004.HLASA_0153"/>
<dbReference type="SMART" id="SM00387">
    <property type="entry name" value="HATPase_c"/>
    <property type="match status" value="1"/>
</dbReference>
<dbReference type="Pfam" id="PF02518">
    <property type="entry name" value="HATPase_c"/>
    <property type="match status" value="1"/>
</dbReference>
<dbReference type="GO" id="GO:0016301">
    <property type="term" value="F:kinase activity"/>
    <property type="evidence" value="ECO:0007669"/>
    <property type="project" value="UniProtKB-KW"/>
</dbReference>
<dbReference type="SUPFAM" id="SSF55874">
    <property type="entry name" value="ATPase domain of HSP90 chaperone/DNA topoisomerase II/histidine kinase"/>
    <property type="match status" value="1"/>
</dbReference>
<feature type="domain" description="Histidine kinase" evidence="3">
    <location>
        <begin position="346"/>
        <end position="551"/>
    </location>
</feature>
<feature type="transmembrane region" description="Helical" evidence="2">
    <location>
        <begin position="52"/>
        <end position="70"/>
    </location>
</feature>
<dbReference type="InterPro" id="IPR004358">
    <property type="entry name" value="Sig_transdc_His_kin-like_C"/>
</dbReference>
<dbReference type="PANTHER" id="PTHR43065">
    <property type="entry name" value="SENSOR HISTIDINE KINASE"/>
    <property type="match status" value="1"/>
</dbReference>
<dbReference type="EMBL" id="CP011564">
    <property type="protein sequence ID" value="ALG81068.1"/>
    <property type="molecule type" value="Genomic_DNA"/>
</dbReference>
<dbReference type="PRINTS" id="PR00344">
    <property type="entry name" value="BCTRLSENSOR"/>
</dbReference>
<dbReference type="InterPro" id="IPR013656">
    <property type="entry name" value="PAS_4"/>
</dbReference>
<dbReference type="NCBIfam" id="TIGR00229">
    <property type="entry name" value="sensory_box"/>
    <property type="match status" value="2"/>
</dbReference>
<keyword evidence="2" id="KW-0472">Membrane</keyword>
<evidence type="ECO:0000259" key="5">
    <source>
        <dbReference type="PROSITE" id="PS50113"/>
    </source>
</evidence>
<dbReference type="PROSITE" id="PS50112">
    <property type="entry name" value="PAS"/>
    <property type="match status" value="1"/>
</dbReference>
<dbReference type="AlphaFoldDB" id="A0A0N9MU93"/>
<dbReference type="Pfam" id="PF13426">
    <property type="entry name" value="PAS_9"/>
    <property type="match status" value="1"/>
</dbReference>
<dbReference type="GeneID" id="26009526"/>
<dbReference type="SUPFAM" id="SSF55785">
    <property type="entry name" value="PYP-like sensor domain (PAS domain)"/>
    <property type="match status" value="2"/>
</dbReference>
<dbReference type="InterPro" id="IPR035965">
    <property type="entry name" value="PAS-like_dom_sf"/>
</dbReference>
<dbReference type="PROSITE" id="PS50113">
    <property type="entry name" value="PAC"/>
    <property type="match status" value="2"/>
</dbReference>
<feature type="region of interest" description="Disordered" evidence="1">
    <location>
        <begin position="542"/>
        <end position="578"/>
    </location>
</feature>
<feature type="domain" description="PAC" evidence="5">
    <location>
        <begin position="290"/>
        <end position="342"/>
    </location>
</feature>
<keyword evidence="6" id="KW-0418">Kinase</keyword>
<dbReference type="Gene3D" id="3.30.450.20">
    <property type="entry name" value="PAS domain"/>
    <property type="match status" value="2"/>
</dbReference>
<dbReference type="InterPro" id="IPR005467">
    <property type="entry name" value="His_kinase_dom"/>
</dbReference>
<dbReference type="CDD" id="cd00075">
    <property type="entry name" value="HATPase"/>
    <property type="match status" value="1"/>
</dbReference>
<dbReference type="InterPro" id="IPR036890">
    <property type="entry name" value="HATPase_C_sf"/>
</dbReference>
<dbReference type="CDD" id="cd00130">
    <property type="entry name" value="PAS"/>
    <property type="match status" value="2"/>
</dbReference>
<dbReference type="Gene3D" id="3.30.565.10">
    <property type="entry name" value="Histidine kinase-like ATPase, C-terminal domain"/>
    <property type="match status" value="1"/>
</dbReference>
<dbReference type="RefSeq" id="WP_054519437.1">
    <property type="nucleotide sequence ID" value="NZ_CP011564.1"/>
</dbReference>
<gene>
    <name evidence="6" type="ORF">HLASA_0153</name>
</gene>
<dbReference type="InterPro" id="IPR000700">
    <property type="entry name" value="PAS-assoc_C"/>
</dbReference>
<proteinExistence type="predicted"/>
<keyword evidence="2" id="KW-0812">Transmembrane</keyword>
<dbReference type="KEGG" id="hsf:HLASA_0153"/>
<feature type="transmembrane region" description="Helical" evidence="2">
    <location>
        <begin position="20"/>
        <end position="40"/>
    </location>
</feature>
<keyword evidence="6" id="KW-0808">Transferase</keyword>
<evidence type="ECO:0000256" key="1">
    <source>
        <dbReference type="SAM" id="MobiDB-lite"/>
    </source>
</evidence>
<evidence type="ECO:0000259" key="3">
    <source>
        <dbReference type="PROSITE" id="PS50109"/>
    </source>
</evidence>
<feature type="domain" description="PAS" evidence="4">
    <location>
        <begin position="218"/>
        <end position="262"/>
    </location>
</feature>
<dbReference type="PROSITE" id="PS50109">
    <property type="entry name" value="HIS_KIN"/>
    <property type="match status" value="1"/>
</dbReference>
<dbReference type="SMART" id="SM00091">
    <property type="entry name" value="PAS"/>
    <property type="match status" value="2"/>
</dbReference>
<evidence type="ECO:0000313" key="7">
    <source>
        <dbReference type="Proteomes" id="UP000060390"/>
    </source>
</evidence>
<evidence type="ECO:0000313" key="6">
    <source>
        <dbReference type="EMBL" id="ALG81068.1"/>
    </source>
</evidence>
<name>A0A0N9MU93_9EURY</name>
<sequence>MIPQSAWNGLDALADSWPWLPFTGVLGAATLTTLSVMQKLQQGAPVTNPDGYVVPVLFGAVAGLGFGYGYRKRARHLESLQEEVASRREKERRLQRYRLAVEGSTNLLTALDREYSILFANPEYRAFHGIPPEEDCSDCTLPEVIGDRAFAEVKPYVDRAFEGDSCEFEVTREGVDGTEREFVIRNFPLVDDGEITGIVAAMTDVTERRERRRELITQKQRYQSLFESIRDAIVVSDTDGRIVNTNPAFTELFGYEFSEVEGAGTAIIYDDDSGFDAAEALNDRSSPDIQSRTNRYRKRSGQVFEGEESLYPVRNPDDQVTGYVAIIRDVSNRETRLQQLQVLERVLRHNINNDMNVIAGYAETIRDDASGPMADYAETILTKSEALVDTADKEREITSHLLRTPTPERRDLRSTILQSVESARERYPGADITTDLPDPCVSTATDAIGQALEELIENAIVHSDRDAPSVRVTVERREDVLEMIIADDGPGIPEMERSVLTGDADIEPLYHGSGLGLWLVNLIVRQSNGVLRFEENDPRGSIVTISLPRTPAGSAQQRPPDPADDSLTSDSRTRPASR</sequence>
<feature type="compositionally biased region" description="Polar residues" evidence="1">
    <location>
        <begin position="566"/>
        <end position="578"/>
    </location>
</feature>
<keyword evidence="2" id="KW-1133">Transmembrane helix</keyword>